<dbReference type="KEGG" id="afla:FHG64_13115"/>
<evidence type="ECO:0000256" key="1">
    <source>
        <dbReference type="ARBA" id="ARBA00008791"/>
    </source>
</evidence>
<dbReference type="PANTHER" id="PTHR46268:SF15">
    <property type="entry name" value="UNIVERSAL STRESS PROTEIN HP_0031"/>
    <property type="match status" value="1"/>
</dbReference>
<dbReference type="PIRSF" id="PIRSF006276">
    <property type="entry name" value="UspA"/>
    <property type="match status" value="1"/>
</dbReference>
<organism evidence="4 5">
    <name type="scientific">Antarcticibacterium flavum</name>
    <dbReference type="NCBI Taxonomy" id="2058175"/>
    <lineage>
        <taxon>Bacteria</taxon>
        <taxon>Pseudomonadati</taxon>
        <taxon>Bacteroidota</taxon>
        <taxon>Flavobacteriia</taxon>
        <taxon>Flavobacteriales</taxon>
        <taxon>Flavobacteriaceae</taxon>
        <taxon>Antarcticibacterium</taxon>
    </lineage>
</organism>
<sequence>MKNILVAVDDPRDAEQLTKHAVNIAELTNARIWIIHVSQGNPHDFLARETGPQFVYDKRAEENKKEAASIKKWARGIVEKYNVDAEGLLIEGPVTESIRKIVDEKNIDLVVAGHKRKNLLYSLFTSNKKKDLVDDLKIPLLAVPLE</sequence>
<name>A0A5B7X4E2_9FLAO</name>
<dbReference type="AlphaFoldDB" id="A0A5B7X4E2"/>
<dbReference type="SUPFAM" id="SSF52402">
    <property type="entry name" value="Adenine nucleotide alpha hydrolases-like"/>
    <property type="match status" value="1"/>
</dbReference>
<dbReference type="Pfam" id="PF00582">
    <property type="entry name" value="Usp"/>
    <property type="match status" value="1"/>
</dbReference>
<protein>
    <recommendedName>
        <fullName evidence="2">Universal stress protein</fullName>
    </recommendedName>
</protein>
<dbReference type="EMBL" id="CP040812">
    <property type="protein sequence ID" value="QCY70267.1"/>
    <property type="molecule type" value="Genomic_DNA"/>
</dbReference>
<accession>A0A5B7X4E2</accession>
<evidence type="ECO:0000313" key="5">
    <source>
        <dbReference type="Proteomes" id="UP000309016"/>
    </source>
</evidence>
<dbReference type="Gene3D" id="3.40.50.620">
    <property type="entry name" value="HUPs"/>
    <property type="match status" value="1"/>
</dbReference>
<dbReference type="RefSeq" id="WP_139066829.1">
    <property type="nucleotide sequence ID" value="NZ_CP040812.1"/>
</dbReference>
<dbReference type="CDD" id="cd00293">
    <property type="entry name" value="USP-like"/>
    <property type="match status" value="1"/>
</dbReference>
<feature type="domain" description="UspA" evidence="3">
    <location>
        <begin position="1"/>
        <end position="144"/>
    </location>
</feature>
<dbReference type="PANTHER" id="PTHR46268">
    <property type="entry name" value="STRESS RESPONSE PROTEIN NHAX"/>
    <property type="match status" value="1"/>
</dbReference>
<comment type="subcellular location">
    <subcellularLocation>
        <location evidence="2">Cytoplasm</location>
    </subcellularLocation>
</comment>
<dbReference type="GO" id="GO:0005737">
    <property type="term" value="C:cytoplasm"/>
    <property type="evidence" value="ECO:0007669"/>
    <property type="project" value="UniProtKB-SubCell"/>
</dbReference>
<evidence type="ECO:0000313" key="4">
    <source>
        <dbReference type="EMBL" id="QCY70267.1"/>
    </source>
</evidence>
<evidence type="ECO:0000256" key="2">
    <source>
        <dbReference type="PIRNR" id="PIRNR006276"/>
    </source>
</evidence>
<gene>
    <name evidence="4" type="ORF">FHG64_13115</name>
</gene>
<keyword evidence="2" id="KW-0963">Cytoplasm</keyword>
<dbReference type="InterPro" id="IPR014729">
    <property type="entry name" value="Rossmann-like_a/b/a_fold"/>
</dbReference>
<dbReference type="InterPro" id="IPR006015">
    <property type="entry name" value="Universal_stress_UspA"/>
</dbReference>
<keyword evidence="5" id="KW-1185">Reference proteome</keyword>
<proteinExistence type="inferred from homology"/>
<dbReference type="InterPro" id="IPR006016">
    <property type="entry name" value="UspA"/>
</dbReference>
<comment type="similarity">
    <text evidence="1 2">Belongs to the universal stress protein A family.</text>
</comment>
<dbReference type="OrthoDB" id="1440479at2"/>
<reference evidence="4 5" key="1">
    <citation type="submission" date="2019-06" db="EMBL/GenBank/DDBJ databases">
        <title>Complete genome sequence of Antarcticibacterium flavum KCTC 52984T from an Antarctic marine sediment.</title>
        <authorList>
            <person name="Lee Y.M."/>
            <person name="Shin S.C."/>
        </authorList>
    </citation>
    <scope>NUCLEOTIDE SEQUENCE [LARGE SCALE GENOMIC DNA]</scope>
    <source>
        <strain evidence="4 5">KCTC 52984</strain>
    </source>
</reference>
<evidence type="ECO:0000259" key="3">
    <source>
        <dbReference type="Pfam" id="PF00582"/>
    </source>
</evidence>
<dbReference type="Proteomes" id="UP000309016">
    <property type="component" value="Chromosome"/>
</dbReference>